<dbReference type="GeneID" id="56086090"/>
<dbReference type="InterPro" id="IPR000683">
    <property type="entry name" value="Gfo/Idh/MocA-like_OxRdtase_N"/>
</dbReference>
<dbReference type="GO" id="GO:0000166">
    <property type="term" value="F:nucleotide binding"/>
    <property type="evidence" value="ECO:0007669"/>
    <property type="project" value="InterPro"/>
</dbReference>
<dbReference type="AlphaFoldDB" id="A0A7D5TG27"/>
<dbReference type="Gene3D" id="3.40.50.720">
    <property type="entry name" value="NAD(P)-binding Rossmann-like Domain"/>
    <property type="match status" value="1"/>
</dbReference>
<evidence type="ECO:0000313" key="4">
    <source>
        <dbReference type="Proteomes" id="UP000509346"/>
    </source>
</evidence>
<dbReference type="InterPro" id="IPR052515">
    <property type="entry name" value="Gfo/Idh/MocA_Oxidoreductase"/>
</dbReference>
<dbReference type="PANTHER" id="PTHR43249">
    <property type="entry name" value="UDP-N-ACETYL-2-AMINO-2-DEOXY-D-GLUCURONATE OXIDASE"/>
    <property type="match status" value="1"/>
</dbReference>
<protein>
    <submittedName>
        <fullName evidence="3">Gfo/Idh/MocA family oxidoreductase</fullName>
    </submittedName>
</protein>
<dbReference type="EMBL" id="CP058909">
    <property type="protein sequence ID" value="QLH84835.1"/>
    <property type="molecule type" value="Genomic_DNA"/>
</dbReference>
<sequence>MTARIAIAGIGAVASMHAESIADIDGAELVAGSCRTEERGREFAAEYDCTWYDDTEAMLDAETVDVLSVCTPSGAHLEPALAAADRGVDVLCEKPLEITTDRIDEMVAAADEAGIRLGGIFNQRYNPVVRQLRAAASEGRFGDLSVANAYVPWWRDDDYYDGAWQGTQQLDGGGALMNQSIHGIDAIQWLASAAGAGGDGGEDANPVVEVFAYTARRAHDDDIMEVEDSAVAVLRYRDGTLGQILGATSMYPGSLKRLQIAGRDGTAEVVEDELVTWRFREERDGDADVRAEFGETESGGGAADPMSIDYANHRRNIADFLDARASGEPYMLDASEARKAVAIIEAIYDSAERGEPVRVA</sequence>
<evidence type="ECO:0000259" key="2">
    <source>
        <dbReference type="Pfam" id="PF22725"/>
    </source>
</evidence>
<keyword evidence="4" id="KW-1185">Reference proteome</keyword>
<dbReference type="InterPro" id="IPR055170">
    <property type="entry name" value="GFO_IDH_MocA-like_dom"/>
</dbReference>
<dbReference type="RefSeq" id="WP_179919912.1">
    <property type="nucleotide sequence ID" value="NZ_CP058909.1"/>
</dbReference>
<dbReference type="PANTHER" id="PTHR43249:SF1">
    <property type="entry name" value="D-GLUCOSIDE 3-DEHYDROGENASE"/>
    <property type="match status" value="1"/>
</dbReference>
<accession>A0A7D5TG27</accession>
<dbReference type="OrthoDB" id="25239at2157"/>
<feature type="domain" description="Gfo/Idh/MocA-like oxidoreductase N-terminal" evidence="1">
    <location>
        <begin position="4"/>
        <end position="117"/>
    </location>
</feature>
<dbReference type="Pfam" id="PF22725">
    <property type="entry name" value="GFO_IDH_MocA_C3"/>
    <property type="match status" value="1"/>
</dbReference>
<dbReference type="SUPFAM" id="SSF51735">
    <property type="entry name" value="NAD(P)-binding Rossmann-fold domains"/>
    <property type="match status" value="1"/>
</dbReference>
<dbReference type="Gene3D" id="3.30.360.10">
    <property type="entry name" value="Dihydrodipicolinate Reductase, domain 2"/>
    <property type="match status" value="1"/>
</dbReference>
<dbReference type="InterPro" id="IPR036291">
    <property type="entry name" value="NAD(P)-bd_dom_sf"/>
</dbReference>
<evidence type="ECO:0000259" key="1">
    <source>
        <dbReference type="Pfam" id="PF01408"/>
    </source>
</evidence>
<dbReference type="SUPFAM" id="SSF55347">
    <property type="entry name" value="Glyceraldehyde-3-phosphate dehydrogenase-like, C-terminal domain"/>
    <property type="match status" value="1"/>
</dbReference>
<name>A0A7D5TG27_9EURY</name>
<reference evidence="3 4" key="1">
    <citation type="submission" date="2020-07" db="EMBL/GenBank/DDBJ databases">
        <title>Halosimplex litoreum sp. nov. and Halosimplex rubrum sp. nov., isolated from different salt environments.</title>
        <authorList>
            <person name="Cui H."/>
        </authorList>
    </citation>
    <scope>NUCLEOTIDE SEQUENCE [LARGE SCALE GENOMIC DNA]</scope>
    <source>
        <strain evidence="3 4">R2</strain>
    </source>
</reference>
<evidence type="ECO:0000313" key="3">
    <source>
        <dbReference type="EMBL" id="QLH84835.1"/>
    </source>
</evidence>
<dbReference type="KEGG" id="hpel:HZS54_25835"/>
<gene>
    <name evidence="3" type="ORF">HZS54_25835</name>
</gene>
<proteinExistence type="predicted"/>
<organism evidence="3 4">
    <name type="scientific">Halosimplex pelagicum</name>
    <dbReference type="NCBI Taxonomy" id="869886"/>
    <lineage>
        <taxon>Archaea</taxon>
        <taxon>Methanobacteriati</taxon>
        <taxon>Methanobacteriota</taxon>
        <taxon>Stenosarchaea group</taxon>
        <taxon>Halobacteria</taxon>
        <taxon>Halobacteriales</taxon>
        <taxon>Haloarculaceae</taxon>
        <taxon>Halosimplex</taxon>
    </lineage>
</organism>
<dbReference type="Proteomes" id="UP000509346">
    <property type="component" value="Chromosome"/>
</dbReference>
<dbReference type="Pfam" id="PF01408">
    <property type="entry name" value="GFO_IDH_MocA"/>
    <property type="match status" value="1"/>
</dbReference>
<feature type="domain" description="GFO/IDH/MocA-like oxidoreductase" evidence="2">
    <location>
        <begin position="129"/>
        <end position="267"/>
    </location>
</feature>